<dbReference type="EMBL" id="AVPF01000006">
    <property type="protein sequence ID" value="KGX90656.1"/>
    <property type="molecule type" value="Genomic_DNA"/>
</dbReference>
<keyword evidence="1" id="KW-0472">Membrane</keyword>
<dbReference type="RefSeq" id="WP_027448388.1">
    <property type="nucleotide sequence ID" value="NZ_AVPF01000006.1"/>
</dbReference>
<dbReference type="InterPro" id="IPR025403">
    <property type="entry name" value="TgpA-like_C"/>
</dbReference>
<dbReference type="Pfam" id="PF13559">
    <property type="entry name" value="DUF4129"/>
    <property type="match status" value="1"/>
</dbReference>
<evidence type="ECO:0000313" key="3">
    <source>
        <dbReference type="EMBL" id="KGX90656.1"/>
    </source>
</evidence>
<comment type="caution">
    <text evidence="3">The sequence shown here is derived from an EMBL/GenBank/DDBJ whole genome shotgun (WGS) entry which is preliminary data.</text>
</comment>
<dbReference type="STRING" id="1385511.GCA_000425225_01493"/>
<gene>
    <name evidence="3" type="ORF">N783_20060</name>
</gene>
<sequence length="212" mass="25490">MSKAQQAKEKLDQILEQDEYQVYYEEQENPFQYLLNQIGEWLLRMFQKLFPQIQITDQAVDVTMYVLGAVGIVILILLVVLIKRNLASNRTSRSNAHPIQHKDELAWSSDKHLQEASSYKQKGDYQQAIRHVFLAMLLYFDQQKWIEARVWKTNWDYYEELKKINLVWATQFYELAQRFDEVTYGEREVDEQEYESYRQQALEWLNSNRESS</sequence>
<evidence type="ECO:0000313" key="4">
    <source>
        <dbReference type="Proteomes" id="UP000030403"/>
    </source>
</evidence>
<dbReference type="eggNOG" id="ENOG5032R4U">
    <property type="taxonomic scope" value="Bacteria"/>
</dbReference>
<proteinExistence type="predicted"/>
<feature type="transmembrane region" description="Helical" evidence="1">
    <location>
        <begin position="62"/>
        <end position="82"/>
    </location>
</feature>
<organism evidence="3 4">
    <name type="scientific">Pontibacillus marinus BH030004 = DSM 16465</name>
    <dbReference type="NCBI Taxonomy" id="1385511"/>
    <lineage>
        <taxon>Bacteria</taxon>
        <taxon>Bacillati</taxon>
        <taxon>Bacillota</taxon>
        <taxon>Bacilli</taxon>
        <taxon>Bacillales</taxon>
        <taxon>Bacillaceae</taxon>
        <taxon>Pontibacillus</taxon>
    </lineage>
</organism>
<reference evidence="3 4" key="1">
    <citation type="submission" date="2013-08" db="EMBL/GenBank/DDBJ databases">
        <authorList>
            <person name="Huang J."/>
            <person name="Wang G."/>
        </authorList>
    </citation>
    <scope>NUCLEOTIDE SEQUENCE [LARGE SCALE GENOMIC DNA]</scope>
    <source>
        <strain evidence="3 4">BH030004</strain>
    </source>
</reference>
<dbReference type="OrthoDB" id="2435598at2"/>
<keyword evidence="1" id="KW-0812">Transmembrane</keyword>
<evidence type="ECO:0000256" key="1">
    <source>
        <dbReference type="SAM" id="Phobius"/>
    </source>
</evidence>
<name>A0A0A5GBU5_9BACI</name>
<protein>
    <recommendedName>
        <fullName evidence="2">Protein-glutamine gamma-glutamyltransferase-like C-terminal domain-containing protein</fullName>
    </recommendedName>
</protein>
<dbReference type="AlphaFoldDB" id="A0A0A5GBU5"/>
<evidence type="ECO:0000259" key="2">
    <source>
        <dbReference type="Pfam" id="PF13559"/>
    </source>
</evidence>
<dbReference type="Proteomes" id="UP000030403">
    <property type="component" value="Unassembled WGS sequence"/>
</dbReference>
<keyword evidence="4" id="KW-1185">Reference proteome</keyword>
<accession>A0A0A5GBU5</accession>
<feature type="domain" description="Protein-glutamine gamma-glutamyltransferase-like C-terminal" evidence="2">
    <location>
        <begin position="134"/>
        <end position="199"/>
    </location>
</feature>
<keyword evidence="1" id="KW-1133">Transmembrane helix</keyword>